<dbReference type="Pfam" id="PF08822">
    <property type="entry name" value="DUF1804"/>
    <property type="match status" value="1"/>
</dbReference>
<evidence type="ECO:0008006" key="3">
    <source>
        <dbReference type="Google" id="ProtNLM"/>
    </source>
</evidence>
<gene>
    <name evidence="1" type="ORF">CQ405_08140</name>
</gene>
<keyword evidence="2" id="KW-1185">Reference proteome</keyword>
<proteinExistence type="predicted"/>
<dbReference type="AlphaFoldDB" id="A0A2P8QYM8"/>
<sequence>MARLTKEIAKELYLKNFSIESIAEILNKSIKTVKNYKSNDGNWDELKANELIANAKNEGNTIYNSFINEMYAAIKEIREDEKLSSKEKANALSQVGDSFSKMKKVANLEDPKAYKLSIAKEVIKLIVIEFQKNGDKEGLKILVNLFEKSEFVRAIERLD</sequence>
<dbReference type="RefSeq" id="WP_106872537.1">
    <property type="nucleotide sequence ID" value="NZ_CP053841.1"/>
</dbReference>
<organism evidence="1 2">
    <name type="scientific">Campylobacter blaseri</name>
    <dbReference type="NCBI Taxonomy" id="2042961"/>
    <lineage>
        <taxon>Bacteria</taxon>
        <taxon>Pseudomonadati</taxon>
        <taxon>Campylobacterota</taxon>
        <taxon>Epsilonproteobacteria</taxon>
        <taxon>Campylobacterales</taxon>
        <taxon>Campylobacteraceae</taxon>
        <taxon>Campylobacter</taxon>
    </lineage>
</organism>
<dbReference type="Proteomes" id="UP000240535">
    <property type="component" value="Unassembled WGS sequence"/>
</dbReference>
<dbReference type="InterPro" id="IPR014926">
    <property type="entry name" value="Phage_D3112_Orf24"/>
</dbReference>
<reference evidence="2" key="1">
    <citation type="submission" date="2017-10" db="EMBL/GenBank/DDBJ databases">
        <title>Campylobacter species from seals.</title>
        <authorList>
            <person name="Gilbert M.J."/>
            <person name="Zomer A.L."/>
            <person name="Timmerman A.J."/>
            <person name="Duim B."/>
            <person name="Wagenaar J.A."/>
        </authorList>
    </citation>
    <scope>NUCLEOTIDE SEQUENCE [LARGE SCALE GENOMIC DNA]</scope>
    <source>
        <strain evidence="2">17S00004-5</strain>
    </source>
</reference>
<evidence type="ECO:0000313" key="1">
    <source>
        <dbReference type="EMBL" id="PSM51349.1"/>
    </source>
</evidence>
<dbReference type="OrthoDB" id="5354833at2"/>
<protein>
    <recommendedName>
        <fullName evidence="3">DUF1804 domain-containing protein</fullName>
    </recommendedName>
</protein>
<comment type="caution">
    <text evidence="1">The sequence shown here is derived from an EMBL/GenBank/DDBJ whole genome shotgun (WGS) entry which is preliminary data.</text>
</comment>
<dbReference type="EMBL" id="PDHH01000008">
    <property type="protein sequence ID" value="PSM51349.1"/>
    <property type="molecule type" value="Genomic_DNA"/>
</dbReference>
<name>A0A2P8QYM8_9BACT</name>
<accession>A0A2P8QYM8</accession>
<evidence type="ECO:0000313" key="2">
    <source>
        <dbReference type="Proteomes" id="UP000240535"/>
    </source>
</evidence>